<dbReference type="RefSeq" id="WP_032119897.1">
    <property type="nucleotide sequence ID" value="NZ_JACOOO010000004.1"/>
</dbReference>
<dbReference type="Proteomes" id="UP000596929">
    <property type="component" value="Unassembled WGS sequence"/>
</dbReference>
<accession>A0ABR7D981</accession>
<organism evidence="3 4">
    <name type="scientific">Clostridium hominis</name>
    <dbReference type="NCBI Taxonomy" id="2763036"/>
    <lineage>
        <taxon>Bacteria</taxon>
        <taxon>Bacillati</taxon>
        <taxon>Bacillota</taxon>
        <taxon>Clostridia</taxon>
        <taxon>Eubacteriales</taxon>
        <taxon>Clostridiaceae</taxon>
        <taxon>Clostridium</taxon>
    </lineage>
</organism>
<dbReference type="GO" id="GO:0032259">
    <property type="term" value="P:methylation"/>
    <property type="evidence" value="ECO:0007669"/>
    <property type="project" value="UniProtKB-KW"/>
</dbReference>
<dbReference type="Gene3D" id="3.40.50.150">
    <property type="entry name" value="Vaccinia Virus protein VP39"/>
    <property type="match status" value="1"/>
</dbReference>
<dbReference type="SUPFAM" id="SSF53335">
    <property type="entry name" value="S-adenosyl-L-methionine-dependent methyltransferases"/>
    <property type="match status" value="1"/>
</dbReference>
<evidence type="ECO:0000259" key="2">
    <source>
        <dbReference type="Pfam" id="PF13649"/>
    </source>
</evidence>
<dbReference type="EMBL" id="JACOOO010000004">
    <property type="protein sequence ID" value="MBC5627947.1"/>
    <property type="molecule type" value="Genomic_DNA"/>
</dbReference>
<dbReference type="PANTHER" id="PTHR43861">
    <property type="entry name" value="TRANS-ACONITATE 2-METHYLTRANSFERASE-RELATED"/>
    <property type="match status" value="1"/>
</dbReference>
<keyword evidence="3" id="KW-0489">Methyltransferase</keyword>
<feature type="domain" description="Methyltransferase" evidence="2">
    <location>
        <begin position="40"/>
        <end position="130"/>
    </location>
</feature>
<dbReference type="InterPro" id="IPR041698">
    <property type="entry name" value="Methyltransf_25"/>
</dbReference>
<dbReference type="InterPro" id="IPR029063">
    <property type="entry name" value="SAM-dependent_MTases_sf"/>
</dbReference>
<keyword evidence="1" id="KW-0808">Transferase</keyword>
<protein>
    <submittedName>
        <fullName evidence="3">Methyltransferase domain-containing protein</fullName>
    </submittedName>
</protein>
<gene>
    <name evidence="3" type="ORF">H8S20_03475</name>
</gene>
<dbReference type="CDD" id="cd02440">
    <property type="entry name" value="AdoMet_MTases"/>
    <property type="match status" value="1"/>
</dbReference>
<dbReference type="PANTHER" id="PTHR43861:SF3">
    <property type="entry name" value="PUTATIVE (AFU_ORTHOLOGUE AFUA_2G14390)-RELATED"/>
    <property type="match status" value="1"/>
</dbReference>
<evidence type="ECO:0000313" key="4">
    <source>
        <dbReference type="Proteomes" id="UP000596929"/>
    </source>
</evidence>
<sequence>MEYMGDKTYWDSKFEIRGDSLLSPEKALINNIGYLKKGTVLDVACGDGRNTLYLLQKGFDVTGVDFSNKALERLNAFATRAGYEIETKQVDLSGSNSLNELNNFDNIVINHYRANKEVLKEISKHINDDGILFVCGFGHKHKVDSKIRQEDLILESDFEEIKNMFDLIKYEENEDERGFFVTYIFKKVLVY</sequence>
<reference evidence="3 4" key="1">
    <citation type="submission" date="2020-08" db="EMBL/GenBank/DDBJ databases">
        <title>Genome public.</title>
        <authorList>
            <person name="Liu C."/>
            <person name="Sun Q."/>
        </authorList>
    </citation>
    <scope>NUCLEOTIDE SEQUENCE [LARGE SCALE GENOMIC DNA]</scope>
    <source>
        <strain evidence="3 4">NSJ-6</strain>
    </source>
</reference>
<name>A0ABR7D981_9CLOT</name>
<keyword evidence="4" id="KW-1185">Reference proteome</keyword>
<evidence type="ECO:0000256" key="1">
    <source>
        <dbReference type="ARBA" id="ARBA00022679"/>
    </source>
</evidence>
<comment type="caution">
    <text evidence="3">The sequence shown here is derived from an EMBL/GenBank/DDBJ whole genome shotgun (WGS) entry which is preliminary data.</text>
</comment>
<proteinExistence type="predicted"/>
<dbReference type="GO" id="GO:0008168">
    <property type="term" value="F:methyltransferase activity"/>
    <property type="evidence" value="ECO:0007669"/>
    <property type="project" value="UniProtKB-KW"/>
</dbReference>
<evidence type="ECO:0000313" key="3">
    <source>
        <dbReference type="EMBL" id="MBC5627947.1"/>
    </source>
</evidence>
<dbReference type="Pfam" id="PF13649">
    <property type="entry name" value="Methyltransf_25"/>
    <property type="match status" value="1"/>
</dbReference>